<dbReference type="PANTHER" id="PTHR31157">
    <property type="entry name" value="SCP DOMAIN-CONTAINING PROTEIN"/>
    <property type="match status" value="1"/>
</dbReference>
<feature type="domain" description="SCP" evidence="2">
    <location>
        <begin position="124"/>
        <end position="238"/>
    </location>
</feature>
<sequence>MHRNRKSIFIALLMAFVLIIPGIASATTWYNIRFTVNGQTQTIQVPIDNNGTVSFTKTYRYVYTYKDGKWVLISENGQSGGKTIPPAPQPPKVTPPSDSGSKKPVEAPKQPSIKELTADEQKMLDLVNAERKKAGVEPLKIDMRLVEISRKKSQDMIDKHYFGHTSPTYGTPFDALKANGVSFRYAGENLAGAPNVEEAHKALMASPGHRANILNPNYNYIGIGIVDGGPYGKMYTQTFIGTK</sequence>
<dbReference type="InterPro" id="IPR014044">
    <property type="entry name" value="CAP_dom"/>
</dbReference>
<dbReference type="Proteomes" id="UP000280960">
    <property type="component" value="Chromosome"/>
</dbReference>
<dbReference type="PANTHER" id="PTHR31157:SF1">
    <property type="entry name" value="SCP DOMAIN-CONTAINING PROTEIN"/>
    <property type="match status" value="1"/>
</dbReference>
<accession>A0A3G2R1G9</accession>
<feature type="region of interest" description="Disordered" evidence="1">
    <location>
        <begin position="77"/>
        <end position="112"/>
    </location>
</feature>
<dbReference type="KEGG" id="bacg:D2962_00425"/>
<evidence type="ECO:0000256" key="1">
    <source>
        <dbReference type="SAM" id="MobiDB-lite"/>
    </source>
</evidence>
<proteinExistence type="predicted"/>
<dbReference type="AlphaFoldDB" id="A0A3G2R1G9"/>
<name>A0A3G2R1G9_9FIRM</name>
<reference evidence="3 4" key="1">
    <citation type="submission" date="2018-10" db="EMBL/GenBank/DDBJ databases">
        <authorList>
            <person name="Zhang X."/>
        </authorList>
    </citation>
    <scope>NUCLEOTIDE SEQUENCE [LARGE SCALE GENOMIC DNA]</scope>
    <source>
        <strain evidence="3 4">SK-G1</strain>
    </source>
</reference>
<dbReference type="InterPro" id="IPR035940">
    <property type="entry name" value="CAP_sf"/>
</dbReference>
<dbReference type="NCBIfam" id="TIGR02909">
    <property type="entry name" value="spore_YkwD"/>
    <property type="match status" value="1"/>
</dbReference>
<dbReference type="EMBL" id="CP033169">
    <property type="protein sequence ID" value="AYO29270.1"/>
    <property type="molecule type" value="Genomic_DNA"/>
</dbReference>
<dbReference type="RefSeq" id="WP_120765215.1">
    <property type="nucleotide sequence ID" value="NZ_CP033169.1"/>
</dbReference>
<gene>
    <name evidence="3" type="ORF">D2962_00425</name>
</gene>
<dbReference type="CDD" id="cd05379">
    <property type="entry name" value="CAP_bacterial"/>
    <property type="match status" value="1"/>
</dbReference>
<organism evidence="3 4">
    <name type="scientific">Biomaibacter acetigenes</name>
    <dbReference type="NCBI Taxonomy" id="2316383"/>
    <lineage>
        <taxon>Bacteria</taxon>
        <taxon>Bacillati</taxon>
        <taxon>Bacillota</taxon>
        <taxon>Clostridia</taxon>
        <taxon>Thermosediminibacterales</taxon>
        <taxon>Tepidanaerobacteraceae</taxon>
        <taxon>Biomaibacter</taxon>
    </lineage>
</organism>
<dbReference type="InterPro" id="IPR014258">
    <property type="entry name" value="CAP_domain_YkwD-like"/>
</dbReference>
<evidence type="ECO:0000259" key="2">
    <source>
        <dbReference type="Pfam" id="PF00188"/>
    </source>
</evidence>
<dbReference type="SUPFAM" id="SSF55797">
    <property type="entry name" value="PR-1-like"/>
    <property type="match status" value="1"/>
</dbReference>
<protein>
    <submittedName>
        <fullName evidence="3">Sporulation protein</fullName>
    </submittedName>
</protein>
<evidence type="ECO:0000313" key="4">
    <source>
        <dbReference type="Proteomes" id="UP000280960"/>
    </source>
</evidence>
<evidence type="ECO:0000313" key="3">
    <source>
        <dbReference type="EMBL" id="AYO29270.1"/>
    </source>
</evidence>
<feature type="compositionally biased region" description="Pro residues" evidence="1">
    <location>
        <begin position="85"/>
        <end position="94"/>
    </location>
</feature>
<dbReference type="Gene3D" id="3.40.33.10">
    <property type="entry name" value="CAP"/>
    <property type="match status" value="1"/>
</dbReference>
<keyword evidence="4" id="KW-1185">Reference proteome</keyword>
<dbReference type="Pfam" id="PF00188">
    <property type="entry name" value="CAP"/>
    <property type="match status" value="1"/>
</dbReference>